<dbReference type="OrthoDB" id="10376135at2759"/>
<evidence type="ECO:0000313" key="1">
    <source>
        <dbReference type="EMBL" id="EKM58511.1"/>
    </source>
</evidence>
<name>K5V6Z8_PHACS</name>
<dbReference type="Proteomes" id="UP000008370">
    <property type="component" value="Unassembled WGS sequence"/>
</dbReference>
<dbReference type="SUPFAM" id="SSF52047">
    <property type="entry name" value="RNI-like"/>
    <property type="match status" value="1"/>
</dbReference>
<dbReference type="EMBL" id="JH930470">
    <property type="protein sequence ID" value="EKM58511.1"/>
    <property type="molecule type" value="Genomic_DNA"/>
</dbReference>
<reference evidence="1 2" key="1">
    <citation type="journal article" date="2012" name="BMC Genomics">
        <title>Comparative genomics of the white-rot fungi, Phanerochaete carnosa and P. chrysosporium, to elucidate the genetic basis of the distinct wood types they colonize.</title>
        <authorList>
            <person name="Suzuki H."/>
            <person name="MacDonald J."/>
            <person name="Syed K."/>
            <person name="Salamov A."/>
            <person name="Hori C."/>
            <person name="Aerts A."/>
            <person name="Henrissat B."/>
            <person name="Wiebenga A."/>
            <person name="vanKuyk P.A."/>
            <person name="Barry K."/>
            <person name="Lindquist E."/>
            <person name="LaButti K."/>
            <person name="Lapidus A."/>
            <person name="Lucas S."/>
            <person name="Coutinho P."/>
            <person name="Gong Y."/>
            <person name="Samejima M."/>
            <person name="Mahadevan R."/>
            <person name="Abou-Zaid M."/>
            <person name="de Vries R.P."/>
            <person name="Igarashi K."/>
            <person name="Yadav J.S."/>
            <person name="Grigoriev I.V."/>
            <person name="Master E.R."/>
        </authorList>
    </citation>
    <scope>NUCLEOTIDE SEQUENCE [LARGE SCALE GENOMIC DNA]</scope>
    <source>
        <strain evidence="1 2">HHB-10118-sp</strain>
    </source>
</reference>
<proteinExistence type="predicted"/>
<gene>
    <name evidence="1" type="ORF">PHACADRAFT_252894</name>
</gene>
<evidence type="ECO:0000313" key="2">
    <source>
        <dbReference type="Proteomes" id="UP000008370"/>
    </source>
</evidence>
<dbReference type="GeneID" id="18915612"/>
<dbReference type="KEGG" id="pco:PHACADRAFT_252894"/>
<dbReference type="HOGENOM" id="CLU_1220061_0_0_1"/>
<dbReference type="AlphaFoldDB" id="K5V6Z8"/>
<dbReference type="RefSeq" id="XP_007393823.1">
    <property type="nucleotide sequence ID" value="XM_007393761.1"/>
</dbReference>
<protein>
    <recommendedName>
        <fullName evidence="3">F-box domain-containing protein</fullName>
    </recommendedName>
</protein>
<dbReference type="Gene3D" id="3.80.10.10">
    <property type="entry name" value="Ribonuclease Inhibitor"/>
    <property type="match status" value="1"/>
</dbReference>
<keyword evidence="2" id="KW-1185">Reference proteome</keyword>
<evidence type="ECO:0008006" key="3">
    <source>
        <dbReference type="Google" id="ProtNLM"/>
    </source>
</evidence>
<dbReference type="InParanoid" id="K5V6Z8"/>
<sequence length="227" mass="24975">MRHRADYYPTPAIGAAKLPEIHAFEVDTATSLAFVQFLRIVTASADPASITHVVVNDLIGSVTTTDMAPLLQNLQNVRTLTLEGLHSANILDRDVVGLFPNLRTLTISGYVLIESTISTWNSLRTVAACPIPSVEELVLQFTLKAGFADPPMPVLNGDLRYPLRVLDWALLDAVLSAYNNVTLEFQLHRTSLALSKEQFPQIVSLVESVARNQLSARARQSVRLRVC</sequence>
<organism evidence="1 2">
    <name type="scientific">Phanerochaete carnosa (strain HHB-10118-sp)</name>
    <name type="common">White-rot fungus</name>
    <name type="synonym">Peniophora carnosa</name>
    <dbReference type="NCBI Taxonomy" id="650164"/>
    <lineage>
        <taxon>Eukaryota</taxon>
        <taxon>Fungi</taxon>
        <taxon>Dikarya</taxon>
        <taxon>Basidiomycota</taxon>
        <taxon>Agaricomycotina</taxon>
        <taxon>Agaricomycetes</taxon>
        <taxon>Polyporales</taxon>
        <taxon>Phanerochaetaceae</taxon>
        <taxon>Phanerochaete</taxon>
    </lineage>
</organism>
<accession>K5V6Z8</accession>
<dbReference type="InterPro" id="IPR032675">
    <property type="entry name" value="LRR_dom_sf"/>
</dbReference>